<dbReference type="InterPro" id="IPR017972">
    <property type="entry name" value="Cyt_P450_CS"/>
</dbReference>
<sequence length="394" mass="43721">MSHTPDFTLPDVEDFDSPHALFAELRSHCSVAWTEDLGGFWAVTRHADACEVLEDWRRFTTRVQNVVPPVATTQRRPPLHLDPPDNIPYRSALLRFLTPARLAAWEPRVKAMVDEHLTPLLARGEGDICADFSFTLPIALLAEFFNLSPKAAEEIRTVGAEFNMALQRQDFETLRERSDALYNLAAALIADRQANPRPPEDDPVASLLAVRVKGEPLADELVLGALRQFLLVGIIAPTTFIGSMAMHLSRHPEHHAELRDDPALVPVALEELLRLYTPYRGFARTATKDTTIGGCPVHSGDPVAVVFTAANRDPEVFPDPASYRLDRTARDLLTFGRGAHMCPGAPLARLLLREVLAQLTARTGRLEALAAPEMTRWPEYGPLSLPLRLHPLES</sequence>
<evidence type="ECO:0000313" key="5">
    <source>
        <dbReference type="Proteomes" id="UP000231655"/>
    </source>
</evidence>
<dbReference type="AlphaFoldDB" id="A0A285IJW6"/>
<reference evidence="3 6" key="2">
    <citation type="journal article" date="2018" name="Int. J. Syst. Evol. Microbiol.">
        <title>Pseudooceanicola lipolyticus sp. nov., a marine alphaproteobacterium, reclassification of Oceanicola flagellatus as Pseudooceanicola flagellatus comb. nov. and emended description of the genus Pseudooceanicola.</title>
        <authorList>
            <person name="Huang M.-M."/>
            <person name="Guo L.-L."/>
            <person name="Wu Y.-H."/>
            <person name="Lai Q.-L."/>
            <person name="Shao Z.-Z."/>
            <person name="Wang C.-S."/>
            <person name="Wu M."/>
            <person name="Xu X.-W."/>
        </authorList>
    </citation>
    <scope>NUCLEOTIDE SEQUENCE [LARGE SCALE GENOMIC DNA]</scope>
    <source>
        <strain evidence="3 6">Ar-45</strain>
    </source>
</reference>
<dbReference type="GO" id="GO:0020037">
    <property type="term" value="F:heme binding"/>
    <property type="evidence" value="ECO:0007669"/>
    <property type="project" value="InterPro"/>
</dbReference>
<proteinExistence type="inferred from homology"/>
<dbReference type="OrthoDB" id="9801155at2"/>
<dbReference type="GO" id="GO:0016705">
    <property type="term" value="F:oxidoreductase activity, acting on paired donors, with incorporation or reduction of molecular oxygen"/>
    <property type="evidence" value="ECO:0007669"/>
    <property type="project" value="InterPro"/>
</dbReference>
<evidence type="ECO:0000256" key="1">
    <source>
        <dbReference type="ARBA" id="ARBA00010617"/>
    </source>
</evidence>
<reference evidence="4 5" key="1">
    <citation type="submission" date="2017-09" db="EMBL/GenBank/DDBJ databases">
        <authorList>
            <person name="Ehlers B."/>
            <person name="Leendertz F.H."/>
        </authorList>
    </citation>
    <scope>NUCLEOTIDE SEQUENCE [LARGE SCALE GENOMIC DNA]</scope>
    <source>
        <strain evidence="4 5">CGMCC 1.12662</strain>
    </source>
</reference>
<dbReference type="Proteomes" id="UP000231702">
    <property type="component" value="Unassembled WGS sequence"/>
</dbReference>
<dbReference type="SUPFAM" id="SSF48264">
    <property type="entry name" value="Cytochrome P450"/>
    <property type="match status" value="1"/>
</dbReference>
<evidence type="ECO:0000313" key="3">
    <source>
        <dbReference type="EMBL" id="PJE28804.1"/>
    </source>
</evidence>
<organism evidence="4 5">
    <name type="scientific">Pseudooceanicola antarcticus</name>
    <dbReference type="NCBI Taxonomy" id="1247613"/>
    <lineage>
        <taxon>Bacteria</taxon>
        <taxon>Pseudomonadati</taxon>
        <taxon>Pseudomonadota</taxon>
        <taxon>Alphaproteobacteria</taxon>
        <taxon>Rhodobacterales</taxon>
        <taxon>Paracoccaceae</taxon>
        <taxon>Pseudooceanicola</taxon>
    </lineage>
</organism>
<dbReference type="Proteomes" id="UP000231655">
    <property type="component" value="Unassembled WGS sequence"/>
</dbReference>
<evidence type="ECO:0000313" key="6">
    <source>
        <dbReference type="Proteomes" id="UP000231702"/>
    </source>
</evidence>
<evidence type="ECO:0000313" key="4">
    <source>
        <dbReference type="EMBL" id="SNY48193.1"/>
    </source>
</evidence>
<protein>
    <submittedName>
        <fullName evidence="4">Cytochrome P450</fullName>
    </submittedName>
</protein>
<keyword evidence="2" id="KW-0503">Monooxygenase</keyword>
<name>A0A285IJW6_9RHOB</name>
<dbReference type="PANTHER" id="PTHR46696:SF6">
    <property type="entry name" value="P450, PUTATIVE (EUROFUNG)-RELATED"/>
    <property type="match status" value="1"/>
</dbReference>
<keyword evidence="2" id="KW-0408">Iron</keyword>
<dbReference type="PRINTS" id="PR00359">
    <property type="entry name" value="BP450"/>
</dbReference>
<keyword evidence="2" id="KW-0479">Metal-binding</keyword>
<dbReference type="PANTHER" id="PTHR46696">
    <property type="entry name" value="P450, PUTATIVE (EUROFUNG)-RELATED"/>
    <property type="match status" value="1"/>
</dbReference>
<comment type="similarity">
    <text evidence="1 2">Belongs to the cytochrome P450 family.</text>
</comment>
<gene>
    <name evidence="3" type="ORF">CVM39_10085</name>
    <name evidence="4" type="ORF">SAMN06297129_1352</name>
</gene>
<dbReference type="InterPro" id="IPR001128">
    <property type="entry name" value="Cyt_P450"/>
</dbReference>
<accession>A0A285IJW6</accession>
<keyword evidence="2" id="KW-0560">Oxidoreductase</keyword>
<dbReference type="EMBL" id="OBEA01000002">
    <property type="protein sequence ID" value="SNY48193.1"/>
    <property type="molecule type" value="Genomic_DNA"/>
</dbReference>
<dbReference type="InterPro" id="IPR036396">
    <property type="entry name" value="Cyt_P450_sf"/>
</dbReference>
<dbReference type="Gene3D" id="1.10.630.10">
    <property type="entry name" value="Cytochrome P450"/>
    <property type="match status" value="1"/>
</dbReference>
<dbReference type="EMBL" id="PGTD01000016">
    <property type="protein sequence ID" value="PJE28804.1"/>
    <property type="molecule type" value="Genomic_DNA"/>
</dbReference>
<keyword evidence="6" id="KW-1185">Reference proteome</keyword>
<dbReference type="GO" id="GO:0005506">
    <property type="term" value="F:iron ion binding"/>
    <property type="evidence" value="ECO:0007669"/>
    <property type="project" value="InterPro"/>
</dbReference>
<evidence type="ECO:0000256" key="2">
    <source>
        <dbReference type="RuleBase" id="RU000461"/>
    </source>
</evidence>
<dbReference type="Pfam" id="PF00067">
    <property type="entry name" value="p450"/>
    <property type="match status" value="1"/>
</dbReference>
<keyword evidence="2" id="KW-0349">Heme</keyword>
<dbReference type="InterPro" id="IPR002397">
    <property type="entry name" value="Cyt_P450_B"/>
</dbReference>
<dbReference type="RefSeq" id="WP_097145104.1">
    <property type="nucleotide sequence ID" value="NZ_OBEA01000002.1"/>
</dbReference>
<dbReference type="PROSITE" id="PS00086">
    <property type="entry name" value="CYTOCHROME_P450"/>
    <property type="match status" value="1"/>
</dbReference>
<dbReference type="GO" id="GO:0004497">
    <property type="term" value="F:monooxygenase activity"/>
    <property type="evidence" value="ECO:0007669"/>
    <property type="project" value="UniProtKB-KW"/>
</dbReference>